<proteinExistence type="predicted"/>
<accession>A0A8X7QK88</accession>
<gene>
    <name evidence="1" type="ORF">Bca52824_065928</name>
</gene>
<evidence type="ECO:0000313" key="1">
    <source>
        <dbReference type="EMBL" id="KAG2271373.1"/>
    </source>
</evidence>
<sequence length="164" mass="17726">MFHSTVLPPSNSSQFSFSISATSSSLNTINQLTSFASYCGVVLISDILISSNAMKLSGGLILQIQAFQAFDYGSRVSQLLPANVKLSDLFEIHKVSSGSSDGASTKKGQFAPPLPCALTPTPKYCARKLDRPETLCLSPDVFSNSLKQNECDDYMLRSIPVTNY</sequence>
<evidence type="ECO:0000313" key="2">
    <source>
        <dbReference type="Proteomes" id="UP000886595"/>
    </source>
</evidence>
<dbReference type="EMBL" id="JAAMPC010000013">
    <property type="protein sequence ID" value="KAG2271373.1"/>
    <property type="molecule type" value="Genomic_DNA"/>
</dbReference>
<organism evidence="1 2">
    <name type="scientific">Brassica carinata</name>
    <name type="common">Ethiopian mustard</name>
    <name type="synonym">Abyssinian cabbage</name>
    <dbReference type="NCBI Taxonomy" id="52824"/>
    <lineage>
        <taxon>Eukaryota</taxon>
        <taxon>Viridiplantae</taxon>
        <taxon>Streptophyta</taxon>
        <taxon>Embryophyta</taxon>
        <taxon>Tracheophyta</taxon>
        <taxon>Spermatophyta</taxon>
        <taxon>Magnoliopsida</taxon>
        <taxon>eudicotyledons</taxon>
        <taxon>Gunneridae</taxon>
        <taxon>Pentapetalae</taxon>
        <taxon>rosids</taxon>
        <taxon>malvids</taxon>
        <taxon>Brassicales</taxon>
        <taxon>Brassicaceae</taxon>
        <taxon>Brassiceae</taxon>
        <taxon>Brassica</taxon>
    </lineage>
</organism>
<reference evidence="1 2" key="1">
    <citation type="submission" date="2020-02" db="EMBL/GenBank/DDBJ databases">
        <authorList>
            <person name="Ma Q."/>
            <person name="Huang Y."/>
            <person name="Song X."/>
            <person name="Pei D."/>
        </authorList>
    </citation>
    <scope>NUCLEOTIDE SEQUENCE [LARGE SCALE GENOMIC DNA]</scope>
    <source>
        <strain evidence="1">Sxm20200214</strain>
        <tissue evidence="1">Leaf</tissue>
    </source>
</reference>
<comment type="caution">
    <text evidence="1">The sequence shown here is derived from an EMBL/GenBank/DDBJ whole genome shotgun (WGS) entry which is preliminary data.</text>
</comment>
<protein>
    <submittedName>
        <fullName evidence="1">Uncharacterized protein</fullName>
    </submittedName>
</protein>
<name>A0A8X7QK88_BRACI</name>
<keyword evidence="2" id="KW-1185">Reference proteome</keyword>
<dbReference type="AlphaFoldDB" id="A0A8X7QK88"/>
<dbReference type="Proteomes" id="UP000886595">
    <property type="component" value="Unassembled WGS sequence"/>
</dbReference>